<dbReference type="Pfam" id="PF07064">
    <property type="entry name" value="RIC1"/>
    <property type="match status" value="1"/>
</dbReference>
<name>A0A9W9DWT3_9AGAR</name>
<dbReference type="EMBL" id="JANVFS010000007">
    <property type="protein sequence ID" value="KAJ4489653.1"/>
    <property type="molecule type" value="Genomic_DNA"/>
</dbReference>
<dbReference type="GO" id="GO:0006886">
    <property type="term" value="P:intracellular protein transport"/>
    <property type="evidence" value="ECO:0007669"/>
    <property type="project" value="InterPro"/>
</dbReference>
<proteinExistence type="predicted"/>
<accession>A0A9W9DWT3</accession>
<organism evidence="5 6">
    <name type="scientific">Lentinula lateritia</name>
    <dbReference type="NCBI Taxonomy" id="40482"/>
    <lineage>
        <taxon>Eukaryota</taxon>
        <taxon>Fungi</taxon>
        <taxon>Dikarya</taxon>
        <taxon>Basidiomycota</taxon>
        <taxon>Agaricomycotina</taxon>
        <taxon>Agaricomycetes</taxon>
        <taxon>Agaricomycetidae</taxon>
        <taxon>Agaricales</taxon>
        <taxon>Marasmiineae</taxon>
        <taxon>Omphalotaceae</taxon>
        <taxon>Lentinula</taxon>
    </lineage>
</organism>
<dbReference type="Proteomes" id="UP001150238">
    <property type="component" value="Unassembled WGS sequence"/>
</dbReference>
<dbReference type="InterPro" id="IPR009771">
    <property type="entry name" value="RIC1_C"/>
</dbReference>
<dbReference type="GO" id="GO:0005829">
    <property type="term" value="C:cytosol"/>
    <property type="evidence" value="ECO:0007669"/>
    <property type="project" value="TreeGrafter"/>
</dbReference>
<dbReference type="GO" id="GO:0042147">
    <property type="term" value="P:retrograde transport, endosome to Golgi"/>
    <property type="evidence" value="ECO:0007669"/>
    <property type="project" value="TreeGrafter"/>
</dbReference>
<feature type="region of interest" description="Disordered" evidence="3">
    <location>
        <begin position="251"/>
        <end position="272"/>
    </location>
</feature>
<reference evidence="5" key="2">
    <citation type="journal article" date="2023" name="Proc. Natl. Acad. Sci. U.S.A.">
        <title>A global phylogenomic analysis of the shiitake genus Lentinula.</title>
        <authorList>
            <person name="Sierra-Patev S."/>
            <person name="Min B."/>
            <person name="Naranjo-Ortiz M."/>
            <person name="Looney B."/>
            <person name="Konkel Z."/>
            <person name="Slot J.C."/>
            <person name="Sakamoto Y."/>
            <person name="Steenwyk J.L."/>
            <person name="Rokas A."/>
            <person name="Carro J."/>
            <person name="Camarero S."/>
            <person name="Ferreira P."/>
            <person name="Molpeceres G."/>
            <person name="Ruiz-Duenas F.J."/>
            <person name="Serrano A."/>
            <person name="Henrissat B."/>
            <person name="Drula E."/>
            <person name="Hughes K.W."/>
            <person name="Mata J.L."/>
            <person name="Ishikawa N.K."/>
            <person name="Vargas-Isla R."/>
            <person name="Ushijima S."/>
            <person name="Smith C.A."/>
            <person name="Donoghue J."/>
            <person name="Ahrendt S."/>
            <person name="Andreopoulos W."/>
            <person name="He G."/>
            <person name="LaButti K."/>
            <person name="Lipzen A."/>
            <person name="Ng V."/>
            <person name="Riley R."/>
            <person name="Sandor L."/>
            <person name="Barry K."/>
            <person name="Martinez A.T."/>
            <person name="Xiao Y."/>
            <person name="Gibbons J.G."/>
            <person name="Terashima K."/>
            <person name="Grigoriev I.V."/>
            <person name="Hibbett D."/>
        </authorList>
    </citation>
    <scope>NUCLEOTIDE SEQUENCE</scope>
    <source>
        <strain evidence="5">Sp2 HRB7682 ss15</strain>
    </source>
</reference>
<dbReference type="PANTHER" id="PTHR22746">
    <property type="entry name" value="RAB6A-GEF COMPLEX PARTNER PROTEIN 1"/>
    <property type="match status" value="1"/>
</dbReference>
<comment type="caution">
    <text evidence="5">The sequence shown here is derived from an EMBL/GenBank/DDBJ whole genome shotgun (WGS) entry which is preliminary data.</text>
</comment>
<sequence>MYFPTSTARRLSTVPALPNIPPENVLTICPSPRKSLFCTLTRNGISIWRVRPSANLAFLSRTPISIIDHGENREAHWSPDGSRIVIKTSDSYLVLVTVIFHPDETIYQAPPLSTNAQRNFLAGPGEAFPLSSVSLQFEGVIRVEGTLISVSPRKQSVMFSTQSPPAIQRIPWPASEEVVGERGSDEEEYGTRRRKLDNYDQWIINDGDFGWLVEPEVTISQILHDRNTGVESWIASDGRAYIVYLIRNDEPSSEELPSDSKNASNINLSKNDQLQTQKLDNPRFADGPRNVWMGTCIHHFETPRWVQKQRRVEPEEHGSVYFEPRRAVRLAINAKFSLIAVGMLGGGIQYTTFPADEGAVPTSQQIEIHNPFNRRTGSVCSMEWSSDGYVLAVGWQHGWGLFSVGGRCLVSGFGVQDVDEQKFQDTFMNGVVDLFWAPGNFELIVLAQPSLKSIDGQLFVIPFAKSATTGQHSPDNTRYAFLQLEDRALVYRGADQPDISIINPESDVWQHIKVPQSYLAANWPIRYSSLSSDGRLIAIAGRRGLVHYSASSGRWKLFTDPVQEQAFSVQGGLLWFHHVLVAAVEVSKTHQIRLYSRDLELSNQNVLHREVMPSPVIILSLVDNSLLVYCADNTLFHFLIIPTADTIKLHLCGSITFNGVIATPSAVRMLSWMIPSAQKQLGDPVNDLAVATVLMVVGGQLVLLRPRKSAKQEVKYDMQIFAERIEFCWIHLRGIAALENSLWAFDGRGIRVWLNALAIEAPATQDQNENAESVKESVNIPLEFYPLSVLMDKGIIIGAEHEVAARSNLPFVMFRHATSSHLFLHHILRSHLEASQVKEAVVFASHYQDLVYFAHALEILLHDVVEHETDSELDSGSDGQEVLSKVVEFLDYFDAALDVVVGCARKTEMTRWRRLFDVVGNPKTLFETCLQSHRLKTAGSYLLVLHNLEQLDEKNVDAIRLLKIAMDEEDWQLCRELLRFLRSIDDSGVALRDALAQTGLVELKIA</sequence>
<dbReference type="AlphaFoldDB" id="A0A9W9DWT3"/>
<evidence type="ECO:0000256" key="3">
    <source>
        <dbReference type="SAM" id="MobiDB-lite"/>
    </source>
</evidence>
<evidence type="ECO:0000259" key="4">
    <source>
        <dbReference type="Pfam" id="PF07064"/>
    </source>
</evidence>
<feature type="domain" description="RIC1 C-terminal alpha solenoid region" evidence="4">
    <location>
        <begin position="825"/>
        <end position="999"/>
    </location>
</feature>
<protein>
    <submittedName>
        <fullName evidence="5">RIC1-domain-containing protein</fullName>
    </submittedName>
</protein>
<comment type="subcellular location">
    <subcellularLocation>
        <location evidence="1">Membrane</location>
    </subcellularLocation>
</comment>
<gene>
    <name evidence="5" type="ORF">C8J55DRAFT_534578</name>
</gene>
<evidence type="ECO:0000256" key="2">
    <source>
        <dbReference type="ARBA" id="ARBA00023136"/>
    </source>
</evidence>
<dbReference type="InterPro" id="IPR040096">
    <property type="entry name" value="Ric1"/>
</dbReference>
<evidence type="ECO:0000313" key="6">
    <source>
        <dbReference type="Proteomes" id="UP001150238"/>
    </source>
</evidence>
<keyword evidence="2" id="KW-0472">Membrane</keyword>
<feature type="compositionally biased region" description="Polar residues" evidence="3">
    <location>
        <begin position="261"/>
        <end position="272"/>
    </location>
</feature>
<evidence type="ECO:0000256" key="1">
    <source>
        <dbReference type="ARBA" id="ARBA00004370"/>
    </source>
</evidence>
<reference evidence="5" key="1">
    <citation type="submission" date="2022-08" db="EMBL/GenBank/DDBJ databases">
        <authorList>
            <consortium name="DOE Joint Genome Institute"/>
            <person name="Min B."/>
            <person name="Riley R."/>
            <person name="Sierra-Patev S."/>
            <person name="Naranjo-Ortiz M."/>
            <person name="Looney B."/>
            <person name="Konkel Z."/>
            <person name="Slot J.C."/>
            <person name="Sakamoto Y."/>
            <person name="Steenwyk J.L."/>
            <person name="Rokas A."/>
            <person name="Carro J."/>
            <person name="Camarero S."/>
            <person name="Ferreira P."/>
            <person name="Molpeceres G."/>
            <person name="Ruiz-Duenas F.J."/>
            <person name="Serrano A."/>
            <person name="Henrissat B."/>
            <person name="Drula E."/>
            <person name="Hughes K.W."/>
            <person name="Mata J.L."/>
            <person name="Ishikawa N.K."/>
            <person name="Vargas-Isla R."/>
            <person name="Ushijima S."/>
            <person name="Smith C.A."/>
            <person name="Ahrendt S."/>
            <person name="Andreopoulos W."/>
            <person name="He G."/>
            <person name="Labutti K."/>
            <person name="Lipzen A."/>
            <person name="Ng V."/>
            <person name="Sandor L."/>
            <person name="Barry K."/>
            <person name="Martinez A.T."/>
            <person name="Xiao Y."/>
            <person name="Gibbons J.G."/>
            <person name="Terashima K."/>
            <person name="Hibbett D.S."/>
            <person name="Grigoriev I.V."/>
        </authorList>
    </citation>
    <scope>NUCLEOTIDE SEQUENCE</scope>
    <source>
        <strain evidence="5">Sp2 HRB7682 ss15</strain>
    </source>
</reference>
<evidence type="ECO:0000313" key="5">
    <source>
        <dbReference type="EMBL" id="KAJ4489653.1"/>
    </source>
</evidence>
<dbReference type="GO" id="GO:0034066">
    <property type="term" value="C:Ric1-Rgp1 guanyl-nucleotide exchange factor complex"/>
    <property type="evidence" value="ECO:0007669"/>
    <property type="project" value="InterPro"/>
</dbReference>
<dbReference type="Pfam" id="PF25440">
    <property type="entry name" value="Beta-prop_RIC1_2nd"/>
    <property type="match status" value="1"/>
</dbReference>
<dbReference type="SUPFAM" id="SSF82171">
    <property type="entry name" value="DPP6 N-terminal domain-like"/>
    <property type="match status" value="1"/>
</dbReference>
<dbReference type="PANTHER" id="PTHR22746:SF10">
    <property type="entry name" value="GUANINE NUCLEOTIDE EXCHANGE FACTOR SUBUNIT RIC1"/>
    <property type="match status" value="1"/>
</dbReference>
<dbReference type="GO" id="GO:0000139">
    <property type="term" value="C:Golgi membrane"/>
    <property type="evidence" value="ECO:0007669"/>
    <property type="project" value="TreeGrafter"/>
</dbReference>